<keyword evidence="3" id="KW-1185">Reference proteome</keyword>
<name>A0ABV5N2Q5_9ACTN</name>
<evidence type="ECO:0000313" key="2">
    <source>
        <dbReference type="EMBL" id="MFB9464545.1"/>
    </source>
</evidence>
<evidence type="ECO:0000313" key="3">
    <source>
        <dbReference type="Proteomes" id="UP001589709"/>
    </source>
</evidence>
<proteinExistence type="predicted"/>
<protein>
    <submittedName>
        <fullName evidence="2">Uncharacterized protein</fullName>
    </submittedName>
</protein>
<dbReference type="Proteomes" id="UP001589709">
    <property type="component" value="Unassembled WGS sequence"/>
</dbReference>
<evidence type="ECO:0000256" key="1">
    <source>
        <dbReference type="SAM" id="MobiDB-lite"/>
    </source>
</evidence>
<dbReference type="RefSeq" id="WP_381347122.1">
    <property type="nucleotide sequence ID" value="NZ_JBHMCY010000031.1"/>
</dbReference>
<organism evidence="2 3">
    <name type="scientific">Streptomyces cinereospinus</name>
    <dbReference type="NCBI Taxonomy" id="285561"/>
    <lineage>
        <taxon>Bacteria</taxon>
        <taxon>Bacillati</taxon>
        <taxon>Actinomycetota</taxon>
        <taxon>Actinomycetes</taxon>
        <taxon>Kitasatosporales</taxon>
        <taxon>Streptomycetaceae</taxon>
        <taxon>Streptomyces</taxon>
    </lineage>
</organism>
<reference evidence="2 3" key="1">
    <citation type="submission" date="2024-09" db="EMBL/GenBank/DDBJ databases">
        <authorList>
            <person name="Sun Q."/>
            <person name="Mori K."/>
        </authorList>
    </citation>
    <scope>NUCLEOTIDE SEQUENCE [LARGE SCALE GENOMIC DNA]</scope>
    <source>
        <strain evidence="2 3">JCM 6917</strain>
    </source>
</reference>
<feature type="region of interest" description="Disordered" evidence="1">
    <location>
        <begin position="37"/>
        <end position="56"/>
    </location>
</feature>
<sequence>MSDRDTLGATLTALWAFGNLAATTLLGITVYQQEQPAAPNAATADLDTQPADSAAT</sequence>
<dbReference type="EMBL" id="JBHMCY010000031">
    <property type="protein sequence ID" value="MFB9464545.1"/>
    <property type="molecule type" value="Genomic_DNA"/>
</dbReference>
<gene>
    <name evidence="2" type="ORF">ACFF45_17965</name>
</gene>
<comment type="caution">
    <text evidence="2">The sequence shown here is derived from an EMBL/GenBank/DDBJ whole genome shotgun (WGS) entry which is preliminary data.</text>
</comment>
<accession>A0ABV5N2Q5</accession>